<dbReference type="PANTHER" id="PTHR43266">
    <property type="entry name" value="MACROLIDE-EFFLUX PROTEIN"/>
    <property type="match status" value="1"/>
</dbReference>
<organism evidence="9 10">
    <name type="scientific">Falsibacillus albus</name>
    <dbReference type="NCBI Taxonomy" id="2478915"/>
    <lineage>
        <taxon>Bacteria</taxon>
        <taxon>Bacillati</taxon>
        <taxon>Bacillota</taxon>
        <taxon>Bacilli</taxon>
        <taxon>Bacillales</taxon>
        <taxon>Bacillaceae</taxon>
        <taxon>Falsibacillus</taxon>
    </lineage>
</organism>
<gene>
    <name evidence="9" type="ORF">D9X91_08200</name>
</gene>
<evidence type="ECO:0000313" key="9">
    <source>
        <dbReference type="EMBL" id="RLQ96257.1"/>
    </source>
</evidence>
<evidence type="ECO:0000259" key="8">
    <source>
        <dbReference type="PROSITE" id="PS50850"/>
    </source>
</evidence>
<evidence type="ECO:0000313" key="10">
    <source>
        <dbReference type="Proteomes" id="UP000276770"/>
    </source>
</evidence>
<keyword evidence="10" id="KW-1185">Reference proteome</keyword>
<evidence type="ECO:0000256" key="5">
    <source>
        <dbReference type="ARBA" id="ARBA00022989"/>
    </source>
</evidence>
<protein>
    <submittedName>
        <fullName evidence="9">MFS transporter</fullName>
    </submittedName>
</protein>
<keyword evidence="5 7" id="KW-1133">Transmembrane helix</keyword>
<feature type="transmembrane region" description="Helical" evidence="7">
    <location>
        <begin position="283"/>
        <end position="301"/>
    </location>
</feature>
<dbReference type="InterPro" id="IPR020846">
    <property type="entry name" value="MFS_dom"/>
</dbReference>
<comment type="caution">
    <text evidence="9">The sequence shown here is derived from an EMBL/GenBank/DDBJ whole genome shotgun (WGS) entry which is preliminary data.</text>
</comment>
<proteinExistence type="predicted"/>
<dbReference type="InterPro" id="IPR022324">
    <property type="entry name" value="Bacilysin_exporter_BacE_put"/>
</dbReference>
<dbReference type="PANTHER" id="PTHR43266:SF2">
    <property type="entry name" value="MAJOR FACILITATOR SUPERFAMILY (MFS) PROFILE DOMAIN-CONTAINING PROTEIN"/>
    <property type="match status" value="1"/>
</dbReference>
<feature type="domain" description="Major facilitator superfamily (MFS) profile" evidence="8">
    <location>
        <begin position="9"/>
        <end position="399"/>
    </location>
</feature>
<evidence type="ECO:0000256" key="2">
    <source>
        <dbReference type="ARBA" id="ARBA00022448"/>
    </source>
</evidence>
<dbReference type="AlphaFoldDB" id="A0A3L7JZP8"/>
<name>A0A3L7JZP8_9BACI</name>
<evidence type="ECO:0000256" key="1">
    <source>
        <dbReference type="ARBA" id="ARBA00004651"/>
    </source>
</evidence>
<feature type="transmembrane region" description="Helical" evidence="7">
    <location>
        <begin position="372"/>
        <end position="394"/>
    </location>
</feature>
<accession>A0A3L7JZP8</accession>
<dbReference type="InterPro" id="IPR036259">
    <property type="entry name" value="MFS_trans_sf"/>
</dbReference>
<evidence type="ECO:0000256" key="7">
    <source>
        <dbReference type="SAM" id="Phobius"/>
    </source>
</evidence>
<keyword evidence="3" id="KW-1003">Cell membrane</keyword>
<dbReference type="RefSeq" id="WP_121680110.1">
    <property type="nucleotide sequence ID" value="NZ_RCVZ01000004.1"/>
</dbReference>
<dbReference type="EMBL" id="RCVZ01000004">
    <property type="protein sequence ID" value="RLQ96257.1"/>
    <property type="molecule type" value="Genomic_DNA"/>
</dbReference>
<dbReference type="GO" id="GO:0022857">
    <property type="term" value="F:transmembrane transporter activity"/>
    <property type="evidence" value="ECO:0007669"/>
    <property type="project" value="InterPro"/>
</dbReference>
<dbReference type="PROSITE" id="PS50850">
    <property type="entry name" value="MFS"/>
    <property type="match status" value="1"/>
</dbReference>
<evidence type="ECO:0000256" key="4">
    <source>
        <dbReference type="ARBA" id="ARBA00022692"/>
    </source>
</evidence>
<dbReference type="PRINTS" id="PR01988">
    <property type="entry name" value="EXPORTERBACE"/>
</dbReference>
<feature type="transmembrane region" description="Helical" evidence="7">
    <location>
        <begin position="174"/>
        <end position="191"/>
    </location>
</feature>
<feature type="transmembrane region" description="Helical" evidence="7">
    <location>
        <begin position="253"/>
        <end position="276"/>
    </location>
</feature>
<keyword evidence="6 7" id="KW-0472">Membrane</keyword>
<feature type="transmembrane region" description="Helical" evidence="7">
    <location>
        <begin position="307"/>
        <end position="330"/>
    </location>
</feature>
<feature type="transmembrane region" description="Helical" evidence="7">
    <location>
        <begin position="212"/>
        <end position="233"/>
    </location>
</feature>
<feature type="transmembrane region" description="Helical" evidence="7">
    <location>
        <begin position="42"/>
        <end position="63"/>
    </location>
</feature>
<keyword evidence="2" id="KW-0813">Transport</keyword>
<dbReference type="Proteomes" id="UP000276770">
    <property type="component" value="Unassembled WGS sequence"/>
</dbReference>
<evidence type="ECO:0000256" key="3">
    <source>
        <dbReference type="ARBA" id="ARBA00022475"/>
    </source>
</evidence>
<feature type="transmembrane region" description="Helical" evidence="7">
    <location>
        <begin position="342"/>
        <end position="366"/>
    </location>
</feature>
<dbReference type="Gene3D" id="1.20.1250.20">
    <property type="entry name" value="MFS general substrate transporter like domains"/>
    <property type="match status" value="1"/>
</dbReference>
<dbReference type="CDD" id="cd06173">
    <property type="entry name" value="MFS_MefA_like"/>
    <property type="match status" value="1"/>
</dbReference>
<keyword evidence="4 7" id="KW-0812">Transmembrane</keyword>
<sequence length="407" mass="44160">MNSIWRNKNFLLLWAGNSVSVLGSRFYMIAVMWYIIQETGSSMALGISVLCFTIPSVLLMPIGGVLADRNMKKQLMAGTDFINGILMMIISCLIYSHSLLFFVYTTIVISSSVSAFFSPANSAAIPLIVGKEQLSKANSLTQVTSQLSNILGPALAGILISATDIWILFVMNGISFLISACSELFISIPNVDEQHSRNKLLSQLQEGLKFVLNYRSLLHLIVVGGIIINFFLAPLQVYITMICSKVIHTGPRGMGFVDASISIGALIGSMIIYMQFFKDKIKMVIFGLSIEGLSLLIGGIFVHHYVAIIACALILGLGISLASVGISTLFQTLVPDEKRGRVGSVLSTLSTFIVPFGTLFGSFIIVHVSIGSMMILSGVMVALSGISLLVPFVFKKRVQPSQFKNTF</sequence>
<evidence type="ECO:0000256" key="6">
    <source>
        <dbReference type="ARBA" id="ARBA00023136"/>
    </source>
</evidence>
<dbReference type="SUPFAM" id="SSF103473">
    <property type="entry name" value="MFS general substrate transporter"/>
    <property type="match status" value="1"/>
</dbReference>
<dbReference type="InterPro" id="IPR010290">
    <property type="entry name" value="TM_effector"/>
</dbReference>
<dbReference type="OrthoDB" id="9775268at2"/>
<reference evidence="9 10" key="1">
    <citation type="submission" date="2018-10" db="EMBL/GenBank/DDBJ databases">
        <title>Falsibacillus sp. genome draft.</title>
        <authorList>
            <person name="Shi S."/>
        </authorList>
    </citation>
    <scope>NUCLEOTIDE SEQUENCE [LARGE SCALE GENOMIC DNA]</scope>
    <source>
        <strain evidence="9 10">GY 10110</strain>
    </source>
</reference>
<feature type="transmembrane region" description="Helical" evidence="7">
    <location>
        <begin position="12"/>
        <end position="36"/>
    </location>
</feature>
<comment type="subcellular location">
    <subcellularLocation>
        <location evidence="1">Cell membrane</location>
        <topology evidence="1">Multi-pass membrane protein</topology>
    </subcellularLocation>
</comment>
<dbReference type="Pfam" id="PF05977">
    <property type="entry name" value="MFS_3"/>
    <property type="match status" value="1"/>
</dbReference>
<dbReference type="GO" id="GO:0005886">
    <property type="term" value="C:plasma membrane"/>
    <property type="evidence" value="ECO:0007669"/>
    <property type="project" value="UniProtKB-SubCell"/>
</dbReference>